<dbReference type="InterPro" id="IPR010448">
    <property type="entry name" value="Torsin"/>
</dbReference>
<proteinExistence type="inferred from homology"/>
<sequence length="140" mass="15829">MRLSMYKLLLYAIVFLFDQTAAESISSLTSMHSLAESISSLTRAAVTYGGGALWAFQHKIKCNLFECCDKPYVNPRFDKLHSDLHKLVYGQHLVLDTVEKAIRAHWTNERPKKPLAMSFHGYTGSGKNYVAEIIANNTFK</sequence>
<name>A0A016SWV8_9BILA</name>
<keyword evidence="4" id="KW-1185">Reference proteome</keyword>
<dbReference type="Proteomes" id="UP000024635">
    <property type="component" value="Unassembled WGS sequence"/>
</dbReference>
<dbReference type="GO" id="GO:0012505">
    <property type="term" value="C:endomembrane system"/>
    <property type="evidence" value="ECO:0007669"/>
    <property type="project" value="UniProtKB-ARBA"/>
</dbReference>
<dbReference type="STRING" id="53326.A0A016SWV8"/>
<evidence type="ECO:0008006" key="5">
    <source>
        <dbReference type="Google" id="ProtNLM"/>
    </source>
</evidence>
<dbReference type="GO" id="GO:0005737">
    <property type="term" value="C:cytoplasm"/>
    <property type="evidence" value="ECO:0007669"/>
    <property type="project" value="UniProtKB-ARBA"/>
</dbReference>
<organism evidence="3 4">
    <name type="scientific">Ancylostoma ceylanicum</name>
    <dbReference type="NCBI Taxonomy" id="53326"/>
    <lineage>
        <taxon>Eukaryota</taxon>
        <taxon>Metazoa</taxon>
        <taxon>Ecdysozoa</taxon>
        <taxon>Nematoda</taxon>
        <taxon>Chromadorea</taxon>
        <taxon>Rhabditida</taxon>
        <taxon>Rhabditina</taxon>
        <taxon>Rhabditomorpha</taxon>
        <taxon>Strongyloidea</taxon>
        <taxon>Ancylostomatidae</taxon>
        <taxon>Ancylostomatinae</taxon>
        <taxon>Ancylostoma</taxon>
    </lineage>
</organism>
<dbReference type="Pfam" id="PF06309">
    <property type="entry name" value="Torsin"/>
    <property type="match status" value="1"/>
</dbReference>
<dbReference type="PANTHER" id="PTHR10760">
    <property type="entry name" value="TORSIN"/>
    <property type="match status" value="1"/>
</dbReference>
<dbReference type="GO" id="GO:0071218">
    <property type="term" value="P:cellular response to misfolded protein"/>
    <property type="evidence" value="ECO:0007669"/>
    <property type="project" value="TreeGrafter"/>
</dbReference>
<dbReference type="OrthoDB" id="19623at2759"/>
<accession>A0A016SWV8</accession>
<evidence type="ECO:0000256" key="2">
    <source>
        <dbReference type="SAM" id="SignalP"/>
    </source>
</evidence>
<feature type="chain" id="PRO_5001486881" description="Torsin" evidence="2">
    <location>
        <begin position="23"/>
        <end position="140"/>
    </location>
</feature>
<keyword evidence="2" id="KW-0732">Signal</keyword>
<dbReference type="PANTHER" id="PTHR10760:SF2">
    <property type="entry name" value="LD13476P-RELATED"/>
    <property type="match status" value="1"/>
</dbReference>
<dbReference type="EMBL" id="JARK01001502">
    <property type="protein sequence ID" value="EYB94902.1"/>
    <property type="molecule type" value="Genomic_DNA"/>
</dbReference>
<feature type="signal peptide" evidence="2">
    <location>
        <begin position="1"/>
        <end position="22"/>
    </location>
</feature>
<gene>
    <name evidence="3" type="primary">Acey_s0166.g81</name>
    <name evidence="3" type="ORF">Y032_0166g81</name>
</gene>
<dbReference type="Gene3D" id="3.40.50.300">
    <property type="entry name" value="P-loop containing nucleotide triphosphate hydrolases"/>
    <property type="match status" value="1"/>
</dbReference>
<dbReference type="GO" id="GO:0005524">
    <property type="term" value="F:ATP binding"/>
    <property type="evidence" value="ECO:0007669"/>
    <property type="project" value="InterPro"/>
</dbReference>
<evidence type="ECO:0000313" key="3">
    <source>
        <dbReference type="EMBL" id="EYB94902.1"/>
    </source>
</evidence>
<dbReference type="GO" id="GO:0016887">
    <property type="term" value="F:ATP hydrolysis activity"/>
    <property type="evidence" value="ECO:0007669"/>
    <property type="project" value="InterPro"/>
</dbReference>
<comment type="similarity">
    <text evidence="1">Belongs to the ClpA/ClpB family. Torsin subfamily.</text>
</comment>
<protein>
    <recommendedName>
        <fullName evidence="5">Torsin</fullName>
    </recommendedName>
</protein>
<evidence type="ECO:0000313" key="4">
    <source>
        <dbReference type="Proteomes" id="UP000024635"/>
    </source>
</evidence>
<comment type="caution">
    <text evidence="3">The sequence shown here is derived from an EMBL/GenBank/DDBJ whole genome shotgun (WGS) entry which is preliminary data.</text>
</comment>
<reference evidence="4" key="1">
    <citation type="journal article" date="2015" name="Nat. Genet.">
        <title>The genome and transcriptome of the zoonotic hookworm Ancylostoma ceylanicum identify infection-specific gene families.</title>
        <authorList>
            <person name="Schwarz E.M."/>
            <person name="Hu Y."/>
            <person name="Antoshechkin I."/>
            <person name="Miller M.M."/>
            <person name="Sternberg P.W."/>
            <person name="Aroian R.V."/>
        </authorList>
    </citation>
    <scope>NUCLEOTIDE SEQUENCE</scope>
    <source>
        <strain evidence="4">HY135</strain>
    </source>
</reference>
<dbReference type="AlphaFoldDB" id="A0A016SWV8"/>
<dbReference type="SUPFAM" id="SSF52540">
    <property type="entry name" value="P-loop containing nucleoside triphosphate hydrolases"/>
    <property type="match status" value="1"/>
</dbReference>
<dbReference type="InterPro" id="IPR027417">
    <property type="entry name" value="P-loop_NTPase"/>
</dbReference>
<evidence type="ECO:0000256" key="1">
    <source>
        <dbReference type="ARBA" id="ARBA00006235"/>
    </source>
</evidence>